<gene>
    <name evidence="8" type="ORF">HNP73_004317</name>
</gene>
<protein>
    <recommendedName>
        <fullName evidence="2">site-specific DNA-methyltransferase (adenine-specific)</fullName>
        <ecNumber evidence="2">2.1.1.72</ecNumber>
    </recommendedName>
</protein>
<evidence type="ECO:0000256" key="4">
    <source>
        <dbReference type="ARBA" id="ARBA00022679"/>
    </source>
</evidence>
<reference evidence="8 9" key="1">
    <citation type="submission" date="2020-08" db="EMBL/GenBank/DDBJ databases">
        <title>Genomic Encyclopedia of Type Strains, Phase IV (KMG-IV): sequencing the most valuable type-strain genomes for metagenomic binning, comparative biology and taxonomic classification.</title>
        <authorList>
            <person name="Goeker M."/>
        </authorList>
    </citation>
    <scope>NUCLEOTIDE SEQUENCE [LARGE SCALE GENOMIC DNA]</scope>
    <source>
        <strain evidence="8 9">DSM 101730</strain>
    </source>
</reference>
<proteinExistence type="inferred from homology"/>
<evidence type="ECO:0000313" key="8">
    <source>
        <dbReference type="EMBL" id="MBB5224348.1"/>
    </source>
</evidence>
<dbReference type="EMBL" id="JACHFM010000006">
    <property type="protein sequence ID" value="MBB5224348.1"/>
    <property type="molecule type" value="Genomic_DNA"/>
</dbReference>
<evidence type="ECO:0000256" key="6">
    <source>
        <dbReference type="ARBA" id="ARBA00047942"/>
    </source>
</evidence>
<keyword evidence="3 8" id="KW-0489">Methyltransferase</keyword>
<dbReference type="GO" id="GO:0003677">
    <property type="term" value="F:DNA binding"/>
    <property type="evidence" value="ECO:0007669"/>
    <property type="project" value="InterPro"/>
</dbReference>
<dbReference type="Proteomes" id="UP000549457">
    <property type="component" value="Unassembled WGS sequence"/>
</dbReference>
<accession>A0A840SUF7</accession>
<comment type="caution">
    <text evidence="8">The sequence shown here is derived from an EMBL/GenBank/DDBJ whole genome shotgun (WGS) entry which is preliminary data.</text>
</comment>
<keyword evidence="5" id="KW-0949">S-adenosyl-L-methionine</keyword>
<dbReference type="InterPro" id="IPR001091">
    <property type="entry name" value="RM_Methyltransferase"/>
</dbReference>
<comment type="similarity">
    <text evidence="1">Belongs to the N(4)/N(6)-methyltransferase family.</text>
</comment>
<dbReference type="GO" id="GO:0032259">
    <property type="term" value="P:methylation"/>
    <property type="evidence" value="ECO:0007669"/>
    <property type="project" value="UniProtKB-KW"/>
</dbReference>
<dbReference type="PRINTS" id="PR00508">
    <property type="entry name" value="S21N4MTFRASE"/>
</dbReference>
<name>A0A840SUF7_9RHOB</name>
<dbReference type="InterPro" id="IPR002941">
    <property type="entry name" value="DNA_methylase_N4/N6"/>
</dbReference>
<sequence length="671" mass="76469">MDKLKMHSPDLSQNNIAKIRELFPGCVTEAQDEARGVVRLAVDFDQLRQELSDHIVEGPQERYRLDWPGKREALVVANAPIGKALLPAVDESVDFEGTRNLFVEGDNLEALKLLQEAYLGEVKLIYIDPPYNTGKDFVYQDNFTQGSSEFLKKSLQEDDEGNKLLANREAAGRFHSEWLSMLYSRLIIARNMLRQDGIVVVSIDEKEHANLKKVCDEVFGASNFCGEIVWKNSSKNDQAYVSIQHEYLVVYVKDKNTNSGEWTERKQGLEEIYKAFEGFRKEYGDDWGAIHQAALDWFKSFPPSNPISDSKHYSWMDERGVYFPDNIAGPNDGQYVYDVQHPETGEICKPPSTGWRFPEETMKQRIKEKRIHFGKDHTTVPNNKTYLKNTENQSLTSMRYVDGRAASNRLKDMFGEKIFTNPKDENLLADLFKAMQVKEQDIVLDFFAGSGSTAHALFELNRQQGSKCRTIVVQIPEDLNESLKLATGGAKKVTQNAISLMKKLKRPTTVAEICKERLRRAGQKILEGECHPDWNRDVGFRVLKVDTSNMKDVYYRPDELKQSDLLDMVDNVKEGRTAEDLLFQVLVDWGVDLTLPIHRETVQGKTVFFVDDNALVACFDRGITEDLVKELAGHEPLRVVFRDNGFVSDAVKINVTQIFRQLSPSTEVKAI</sequence>
<dbReference type="PROSITE" id="PS00092">
    <property type="entry name" value="N6_MTASE"/>
    <property type="match status" value="1"/>
</dbReference>
<dbReference type="Pfam" id="PF01555">
    <property type="entry name" value="N6_N4_Mtase"/>
    <property type="match status" value="1"/>
</dbReference>
<evidence type="ECO:0000256" key="3">
    <source>
        <dbReference type="ARBA" id="ARBA00022603"/>
    </source>
</evidence>
<dbReference type="GO" id="GO:0009007">
    <property type="term" value="F:site-specific DNA-methyltransferase (adenine-specific) activity"/>
    <property type="evidence" value="ECO:0007669"/>
    <property type="project" value="UniProtKB-EC"/>
</dbReference>
<dbReference type="InterPro" id="IPR002295">
    <property type="entry name" value="N4/N6-MTase_EcoPI_Mod-like"/>
</dbReference>
<dbReference type="EC" id="2.1.1.72" evidence="2"/>
<evidence type="ECO:0000313" key="9">
    <source>
        <dbReference type="Proteomes" id="UP000549457"/>
    </source>
</evidence>
<dbReference type="RefSeq" id="WP_184154887.1">
    <property type="nucleotide sequence ID" value="NZ_JACHFM010000006.1"/>
</dbReference>
<dbReference type="SUPFAM" id="SSF53335">
    <property type="entry name" value="S-adenosyl-L-methionine-dependent methyltransferases"/>
    <property type="match status" value="1"/>
</dbReference>
<dbReference type="AlphaFoldDB" id="A0A840SUF7"/>
<keyword evidence="4 8" id="KW-0808">Transferase</keyword>
<evidence type="ECO:0000256" key="2">
    <source>
        <dbReference type="ARBA" id="ARBA00011900"/>
    </source>
</evidence>
<keyword evidence="9" id="KW-1185">Reference proteome</keyword>
<evidence type="ECO:0000256" key="5">
    <source>
        <dbReference type="ARBA" id="ARBA00022691"/>
    </source>
</evidence>
<comment type="catalytic activity">
    <reaction evidence="6">
        <text>a 2'-deoxyadenosine in DNA + S-adenosyl-L-methionine = an N(6)-methyl-2'-deoxyadenosine in DNA + S-adenosyl-L-homocysteine + H(+)</text>
        <dbReference type="Rhea" id="RHEA:15197"/>
        <dbReference type="Rhea" id="RHEA-COMP:12418"/>
        <dbReference type="Rhea" id="RHEA-COMP:12419"/>
        <dbReference type="ChEBI" id="CHEBI:15378"/>
        <dbReference type="ChEBI" id="CHEBI:57856"/>
        <dbReference type="ChEBI" id="CHEBI:59789"/>
        <dbReference type="ChEBI" id="CHEBI:90615"/>
        <dbReference type="ChEBI" id="CHEBI:90616"/>
        <dbReference type="EC" id="2.1.1.72"/>
    </reaction>
</comment>
<dbReference type="PIRSF" id="PIRSF015855">
    <property type="entry name" value="TypeIII_Mtase_mKpnI"/>
    <property type="match status" value="1"/>
</dbReference>
<dbReference type="InterPro" id="IPR029063">
    <property type="entry name" value="SAM-dependent_MTases_sf"/>
</dbReference>
<dbReference type="GO" id="GO:0008170">
    <property type="term" value="F:N-methyltransferase activity"/>
    <property type="evidence" value="ECO:0007669"/>
    <property type="project" value="InterPro"/>
</dbReference>
<evidence type="ECO:0000259" key="7">
    <source>
        <dbReference type="Pfam" id="PF01555"/>
    </source>
</evidence>
<dbReference type="InterPro" id="IPR002052">
    <property type="entry name" value="DNA_methylase_N6_adenine_CS"/>
</dbReference>
<evidence type="ECO:0000256" key="1">
    <source>
        <dbReference type="ARBA" id="ARBA00006594"/>
    </source>
</evidence>
<organism evidence="8 9">
    <name type="scientific">Amaricoccus macauensis</name>
    <dbReference type="NCBI Taxonomy" id="57001"/>
    <lineage>
        <taxon>Bacteria</taxon>
        <taxon>Pseudomonadati</taxon>
        <taxon>Pseudomonadota</taxon>
        <taxon>Alphaproteobacteria</taxon>
        <taxon>Rhodobacterales</taxon>
        <taxon>Paracoccaceae</taxon>
        <taxon>Amaricoccus</taxon>
    </lineage>
</organism>
<feature type="domain" description="DNA methylase N-4/N-6" evidence="7">
    <location>
        <begin position="122"/>
        <end position="463"/>
    </location>
</feature>
<dbReference type="Gene3D" id="3.40.50.150">
    <property type="entry name" value="Vaccinia Virus protein VP39"/>
    <property type="match status" value="1"/>
</dbReference>